<evidence type="ECO:0000256" key="1">
    <source>
        <dbReference type="ARBA" id="ARBA00004167"/>
    </source>
</evidence>
<dbReference type="GO" id="GO:0005886">
    <property type="term" value="C:plasma membrane"/>
    <property type="evidence" value="ECO:0007669"/>
    <property type="project" value="InterPro"/>
</dbReference>
<comment type="subcellular location">
    <subcellularLocation>
        <location evidence="1">Membrane</location>
        <topology evidence="1">Single-pass membrane protein</topology>
    </subcellularLocation>
</comment>
<evidence type="ECO:0000256" key="4">
    <source>
        <dbReference type="ARBA" id="ARBA00023136"/>
    </source>
</evidence>
<reference evidence="7" key="2">
    <citation type="journal article" date="2021" name="PeerJ">
        <title>Extensive microbial diversity within the chicken gut microbiome revealed by metagenomics and culture.</title>
        <authorList>
            <person name="Gilroy R."/>
            <person name="Ravi A."/>
            <person name="Getino M."/>
            <person name="Pursley I."/>
            <person name="Horton D.L."/>
            <person name="Alikhan N.F."/>
            <person name="Baker D."/>
            <person name="Gharbi K."/>
            <person name="Hall N."/>
            <person name="Watson M."/>
            <person name="Adriaenssens E.M."/>
            <person name="Foster-Nyarko E."/>
            <person name="Jarju S."/>
            <person name="Secka A."/>
            <person name="Antonio M."/>
            <person name="Oren A."/>
            <person name="Chaudhuri R.R."/>
            <person name="La Ragione R."/>
            <person name="Hildebrand F."/>
            <person name="Pallen M.J."/>
        </authorList>
    </citation>
    <scope>NUCLEOTIDE SEQUENCE</scope>
    <source>
        <strain evidence="7">17213</strain>
    </source>
</reference>
<dbReference type="Proteomes" id="UP000823631">
    <property type="component" value="Unassembled WGS sequence"/>
</dbReference>
<dbReference type="GO" id="GO:0097347">
    <property type="term" value="C:TAM protein secretion complex"/>
    <property type="evidence" value="ECO:0007669"/>
    <property type="project" value="TreeGrafter"/>
</dbReference>
<keyword evidence="2 5" id="KW-0812">Transmembrane</keyword>
<dbReference type="EMBL" id="JADINH010000194">
    <property type="protein sequence ID" value="MBO8416653.1"/>
    <property type="molecule type" value="Genomic_DNA"/>
</dbReference>
<dbReference type="PANTHER" id="PTHR36985:SF1">
    <property type="entry name" value="TRANSLOCATION AND ASSEMBLY MODULE SUBUNIT TAMB"/>
    <property type="match status" value="1"/>
</dbReference>
<name>A0A9D9DCT5_9GAMM</name>
<protein>
    <submittedName>
        <fullName evidence="7">Translocation/assembly module TamB domain-containing protein</fullName>
    </submittedName>
</protein>
<evidence type="ECO:0000313" key="8">
    <source>
        <dbReference type="Proteomes" id="UP000823631"/>
    </source>
</evidence>
<gene>
    <name evidence="7" type="ORF">IAB19_09755</name>
</gene>
<proteinExistence type="predicted"/>
<reference evidence="7" key="1">
    <citation type="submission" date="2020-10" db="EMBL/GenBank/DDBJ databases">
        <authorList>
            <person name="Gilroy R."/>
        </authorList>
    </citation>
    <scope>NUCLEOTIDE SEQUENCE</scope>
    <source>
        <strain evidence="7">17213</strain>
    </source>
</reference>
<feature type="domain" description="Translocation and assembly module TamB C-terminal" evidence="6">
    <location>
        <begin position="986"/>
        <end position="1323"/>
    </location>
</feature>
<dbReference type="InterPro" id="IPR007452">
    <property type="entry name" value="TamB_C"/>
</dbReference>
<keyword evidence="3 5" id="KW-1133">Transmembrane helix</keyword>
<evidence type="ECO:0000256" key="3">
    <source>
        <dbReference type="ARBA" id="ARBA00022989"/>
    </source>
</evidence>
<evidence type="ECO:0000256" key="5">
    <source>
        <dbReference type="SAM" id="Phobius"/>
    </source>
</evidence>
<sequence>MTPALPPKVKKILKLSGMVLAALWLILAAVFYYFIFTLSGAQSALKIAKHFTEGLECIEGEITGGSIYHGLELEKLAVRVPDVIYISADKFAISYDLLPALTRGRFDVKTLSADKLRVHLLSSGAVPEPEPEVSPESENPDAEPFRLNFPLDIYVHDFAVNDFAYLSSLVDVKVGSFKAYLQAVADTTLMQNALGRDVVVHLKSEGSVQSQSEALSLRLAAIMQGLEPAPLYDPVKAQEQAKAEAAAKEPVNVYTFDDGSGMIESMPTVQLPLDITVLNFTVENGRYYQDGFDTGVFRELNLTATWTDTQLSVLRLDAQHPQGEVLISGLMDFKDHFLLDFNLSGAGALSEENKVFLNGLVYGLQGRAKVYGPLTNLSLNAEFLNPADTTVHARINCLSSLLPVELDVVSPQLNYPLFDTGDRLATVKGLELHALGTIFDGVESSFKGNLTGFGFDNYDALFKGRLSLTDVRIDDLKLQGLYKDAQLNLNATGQLNYADEISYSGSLDFLCSDAGVLVPMLKGEAALEGNLSAAVVLPQSEEESINVFLDLEKLQASAFLNQVKAELDAADIHGSLLTGFTIKKFDFTQGVNSVKVQGVASQGENGALTALIDLQDLSLLEPSLKGDFSASLKAMGALESLDLQLTGKSDRFVSGDVVLRRLSLDASGNLADKSFNLTGALNTLRVVKGLKPYRQCVLDLSGDLARHSVSVFCGGENSLIVSASGSFDEAVKTWQGALDEFFFSSELSGSVQLTQSIDLLLDFANGTGEIAPFTLRTDAGTIAAERTSYGPGMLEAGLSLENVDLKSLNDLMPEGVHLSGPVQMTSSIQVHDHVPDIKLDLQSDNARIFAQGVPLMFEKLSLNAAVVQRRADISADIALRGNKGTAKVDLAVLEPLGAKRLDGHASLKDLQLDIFMGVGNLFNDLSGAVNLDGDFAGTLAKPMFIGTLNAAGSAEPRYDVGQIDSFDVTLNAQGSHGTLTGFIGLNQGRVNLDGDLDWSEGAYASLAVTAKELPAFLMGFGQAYADVDAKVEFNDYFKVEGSVGIPRALISVSSLSSSGAKPSSDEILVPEGGTSVLMENISRPVPSIIDLSVFIGNDVKVSAMGLEAGVAGSLKLAKALNDTDIQANGKVELIDGKADLYGHHFIVNYARAGFIGPIANPTLDVEVIADPEEMEDNVEAGVRVTGDTLNPKVTLFSKPSMSQNEVMSYLLYGHGLDKSSSLGEGSNASMLVGLGVSSAGGLVNSVIGAFGVQNLEFNASGSGEETQVEVQGYITRNIRVGYGYGVFNAVGEFKLRYEFMRRLYAEFVSSLDQAVDLIYSFEF</sequence>
<evidence type="ECO:0000256" key="2">
    <source>
        <dbReference type="ARBA" id="ARBA00022692"/>
    </source>
</evidence>
<dbReference type="PANTHER" id="PTHR36985">
    <property type="entry name" value="TRANSLOCATION AND ASSEMBLY MODULE SUBUNIT TAMB"/>
    <property type="match status" value="1"/>
</dbReference>
<evidence type="ECO:0000313" key="7">
    <source>
        <dbReference type="EMBL" id="MBO8416653.1"/>
    </source>
</evidence>
<feature type="transmembrane region" description="Helical" evidence="5">
    <location>
        <begin position="12"/>
        <end position="35"/>
    </location>
</feature>
<evidence type="ECO:0000259" key="6">
    <source>
        <dbReference type="Pfam" id="PF04357"/>
    </source>
</evidence>
<keyword evidence="4 5" id="KW-0472">Membrane</keyword>
<comment type="caution">
    <text evidence="7">The sequence shown here is derived from an EMBL/GenBank/DDBJ whole genome shotgun (WGS) entry which is preliminary data.</text>
</comment>
<dbReference type="Pfam" id="PF04357">
    <property type="entry name" value="TamB"/>
    <property type="match status" value="1"/>
</dbReference>
<organism evidence="7 8">
    <name type="scientific">Candidatus Avisuccinivibrio stercorigallinarum</name>
    <dbReference type="NCBI Taxonomy" id="2840704"/>
    <lineage>
        <taxon>Bacteria</taxon>
        <taxon>Pseudomonadati</taxon>
        <taxon>Pseudomonadota</taxon>
        <taxon>Gammaproteobacteria</taxon>
        <taxon>Aeromonadales</taxon>
        <taxon>Succinivibrionaceae</taxon>
        <taxon>Succinivibrionaceae incertae sedis</taxon>
        <taxon>Candidatus Avisuccinivibrio</taxon>
    </lineage>
</organism>
<accession>A0A9D9DCT5</accession>
<dbReference type="GO" id="GO:0009306">
    <property type="term" value="P:protein secretion"/>
    <property type="evidence" value="ECO:0007669"/>
    <property type="project" value="InterPro"/>
</dbReference>